<name>A0A286GHC4_9PROT</name>
<sequence>MRVLTRSLVAGVAMAAGLAGGAVAEEEKVLNVYNWSDYIAEDTIANFEKETGIKVNYDVYDSNEMLEAKLLAGNSGYDVIMPTSTFLARFVQGKIVQPLDKSKIPNFANLDPNLLKGLANNDPGNAHAGIYQWGTNGLGYIPEKVKAALGEDAPVGSWDLIFKPENAQKLADCGIYVLDSPSEIFPITMTYLGYAPDTDDPEAYKKAEELWAGIRPYIKKFHSSEYINALANGDACVAMGFSGDVFIAAARAEEAGKDFTVEYAIPKEGTLMWFDTLAIPADAPHPENAHKFINYVLQPQVVGAITNYVSYANAVPASKDVVDPEIWNNPSIFPTDEVKQKLFVDKPATQKLDRLRTRTWNKIKTGA</sequence>
<keyword evidence="2 5" id="KW-0813">Transport</keyword>
<comment type="function">
    <text evidence="5">Required for the activity of the bacterial periplasmic transport system of putrescine.</text>
</comment>
<dbReference type="InterPro" id="IPR001188">
    <property type="entry name" value="Sperm_putr-bd"/>
</dbReference>
<dbReference type="PRINTS" id="PR00909">
    <property type="entry name" value="SPERMDNBNDNG"/>
</dbReference>
<dbReference type="SUPFAM" id="SSF53850">
    <property type="entry name" value="Periplasmic binding protein-like II"/>
    <property type="match status" value="1"/>
</dbReference>
<dbReference type="Gene3D" id="3.40.190.10">
    <property type="entry name" value="Periplasmic binding protein-like II"/>
    <property type="match status" value="2"/>
</dbReference>
<comment type="similarity">
    <text evidence="5">Belongs to the bacterial solute-binding protein PotD/PotF family.</text>
</comment>
<evidence type="ECO:0000256" key="3">
    <source>
        <dbReference type="ARBA" id="ARBA00022729"/>
    </source>
</evidence>
<keyword evidence="8" id="KW-1185">Reference proteome</keyword>
<dbReference type="PANTHER" id="PTHR30222">
    <property type="entry name" value="SPERMIDINE/PUTRESCINE-BINDING PERIPLASMIC PROTEIN"/>
    <property type="match status" value="1"/>
</dbReference>
<evidence type="ECO:0000256" key="6">
    <source>
        <dbReference type="SAM" id="SignalP"/>
    </source>
</evidence>
<dbReference type="GO" id="GO:0015846">
    <property type="term" value="P:polyamine transport"/>
    <property type="evidence" value="ECO:0007669"/>
    <property type="project" value="InterPro"/>
</dbReference>
<keyword evidence="4 5" id="KW-0574">Periplasm</keyword>
<dbReference type="RefSeq" id="WP_097279125.1">
    <property type="nucleotide sequence ID" value="NZ_OCNJ01000004.1"/>
</dbReference>
<dbReference type="OrthoDB" id="9769319at2"/>
<reference evidence="7 8" key="1">
    <citation type="submission" date="2017-09" db="EMBL/GenBank/DDBJ databases">
        <authorList>
            <person name="Ehlers B."/>
            <person name="Leendertz F.H."/>
        </authorList>
    </citation>
    <scope>NUCLEOTIDE SEQUENCE [LARGE SCALE GENOMIC DNA]</scope>
    <source>
        <strain evidence="7 8">USBA 140</strain>
    </source>
</reference>
<proteinExistence type="inferred from homology"/>
<evidence type="ECO:0000256" key="1">
    <source>
        <dbReference type="ARBA" id="ARBA00004418"/>
    </source>
</evidence>
<dbReference type="PANTHER" id="PTHR30222:SF12">
    <property type="entry name" value="NORSPERMIDINE SENSOR"/>
    <property type="match status" value="1"/>
</dbReference>
<comment type="subcellular location">
    <subcellularLocation>
        <location evidence="1 5">Periplasm</location>
    </subcellularLocation>
</comment>
<evidence type="ECO:0000313" key="8">
    <source>
        <dbReference type="Proteomes" id="UP000219621"/>
    </source>
</evidence>
<evidence type="ECO:0000313" key="7">
    <source>
        <dbReference type="EMBL" id="SOD94910.1"/>
    </source>
</evidence>
<organism evidence="7 8">
    <name type="scientific">Caenispirillum bisanense</name>
    <dbReference type="NCBI Taxonomy" id="414052"/>
    <lineage>
        <taxon>Bacteria</taxon>
        <taxon>Pseudomonadati</taxon>
        <taxon>Pseudomonadota</taxon>
        <taxon>Alphaproteobacteria</taxon>
        <taxon>Rhodospirillales</taxon>
        <taxon>Novispirillaceae</taxon>
        <taxon>Caenispirillum</taxon>
    </lineage>
</organism>
<dbReference type="Proteomes" id="UP000219621">
    <property type="component" value="Unassembled WGS sequence"/>
</dbReference>
<evidence type="ECO:0000256" key="2">
    <source>
        <dbReference type="ARBA" id="ARBA00022448"/>
    </source>
</evidence>
<dbReference type="CDD" id="cd13659">
    <property type="entry name" value="PBP2_PotF"/>
    <property type="match status" value="1"/>
</dbReference>
<accession>A0A286GHC4</accession>
<protein>
    <recommendedName>
        <fullName evidence="5">Putrescine-binding periplasmic protein</fullName>
    </recommendedName>
</protein>
<dbReference type="InterPro" id="IPR006059">
    <property type="entry name" value="SBP"/>
</dbReference>
<keyword evidence="3 6" id="KW-0732">Signal</keyword>
<dbReference type="GO" id="GO:0019808">
    <property type="term" value="F:polyamine binding"/>
    <property type="evidence" value="ECO:0007669"/>
    <property type="project" value="InterPro"/>
</dbReference>
<evidence type="ECO:0000256" key="4">
    <source>
        <dbReference type="ARBA" id="ARBA00022764"/>
    </source>
</evidence>
<dbReference type="EMBL" id="OCNJ01000004">
    <property type="protein sequence ID" value="SOD94910.1"/>
    <property type="molecule type" value="Genomic_DNA"/>
</dbReference>
<dbReference type="AlphaFoldDB" id="A0A286GHC4"/>
<dbReference type="PIRSF" id="PIRSF019574">
    <property type="entry name" value="Periplasmic_polyamine_BP"/>
    <property type="match status" value="1"/>
</dbReference>
<dbReference type="GO" id="GO:0042597">
    <property type="term" value="C:periplasmic space"/>
    <property type="evidence" value="ECO:0007669"/>
    <property type="project" value="UniProtKB-SubCell"/>
</dbReference>
<feature type="chain" id="PRO_5012470897" description="Putrescine-binding periplasmic protein" evidence="6">
    <location>
        <begin position="25"/>
        <end position="367"/>
    </location>
</feature>
<feature type="signal peptide" evidence="6">
    <location>
        <begin position="1"/>
        <end position="24"/>
    </location>
</feature>
<gene>
    <name evidence="7" type="ORF">SAMN05421508_104162</name>
</gene>
<evidence type="ECO:0000256" key="5">
    <source>
        <dbReference type="PIRNR" id="PIRNR019574"/>
    </source>
</evidence>
<dbReference type="Pfam" id="PF13416">
    <property type="entry name" value="SBP_bac_8"/>
    <property type="match status" value="1"/>
</dbReference>